<name>A0ABZ2M5T2_9BACT</name>
<feature type="transmembrane region" description="Helical" evidence="2">
    <location>
        <begin position="207"/>
        <end position="227"/>
    </location>
</feature>
<gene>
    <name evidence="3" type="ORF">LZC94_10835</name>
</gene>
<keyword evidence="2" id="KW-0472">Membrane</keyword>
<keyword evidence="2" id="KW-1133">Transmembrane helix</keyword>
<sequence>MSMANKKSKADRVPTPPGGQRAARVFAVPSLEDAELLVDGWSERTLDIRVADSGIVTNESDLAGEKWARARAHLVKLDDDDDVNEGDRITPVFLETVTPVFPEAEVREVIARADALERKAALAKRSPKPPAPAPKAMAVPPVVAPPVVASGAVRPVAVSPAGVPPMAASLVAASPVVSKMAAAPMAGEDEDAMRNIISQAASRGRHVTWIVLVAMVLTLVVMAATLGKAAHDIAPRRTPAPAAAPT</sequence>
<proteinExistence type="predicted"/>
<evidence type="ECO:0000313" key="4">
    <source>
        <dbReference type="Proteomes" id="UP001370348"/>
    </source>
</evidence>
<evidence type="ECO:0000256" key="1">
    <source>
        <dbReference type="SAM" id="MobiDB-lite"/>
    </source>
</evidence>
<dbReference type="EMBL" id="CP089984">
    <property type="protein sequence ID" value="WXB17746.1"/>
    <property type="molecule type" value="Genomic_DNA"/>
</dbReference>
<organism evidence="3 4">
    <name type="scientific">Pendulispora albinea</name>
    <dbReference type="NCBI Taxonomy" id="2741071"/>
    <lineage>
        <taxon>Bacteria</taxon>
        <taxon>Pseudomonadati</taxon>
        <taxon>Myxococcota</taxon>
        <taxon>Myxococcia</taxon>
        <taxon>Myxococcales</taxon>
        <taxon>Sorangiineae</taxon>
        <taxon>Pendulisporaceae</taxon>
        <taxon>Pendulispora</taxon>
    </lineage>
</organism>
<evidence type="ECO:0000256" key="2">
    <source>
        <dbReference type="SAM" id="Phobius"/>
    </source>
</evidence>
<dbReference type="Proteomes" id="UP001370348">
    <property type="component" value="Chromosome"/>
</dbReference>
<protein>
    <recommendedName>
        <fullName evidence="5">FHA domain-containing protein</fullName>
    </recommendedName>
</protein>
<evidence type="ECO:0008006" key="5">
    <source>
        <dbReference type="Google" id="ProtNLM"/>
    </source>
</evidence>
<keyword evidence="4" id="KW-1185">Reference proteome</keyword>
<reference evidence="3 4" key="1">
    <citation type="submission" date="2021-12" db="EMBL/GenBank/DDBJ databases">
        <title>Discovery of the Pendulisporaceae a myxobacterial family with distinct sporulation behavior and unique specialized metabolism.</title>
        <authorList>
            <person name="Garcia R."/>
            <person name="Popoff A."/>
            <person name="Bader C.D."/>
            <person name="Loehr J."/>
            <person name="Walesch S."/>
            <person name="Walt C."/>
            <person name="Boldt J."/>
            <person name="Bunk B."/>
            <person name="Haeckl F.J.F.P.J."/>
            <person name="Gunesch A.P."/>
            <person name="Birkelbach J."/>
            <person name="Nuebel U."/>
            <person name="Pietschmann T."/>
            <person name="Bach T."/>
            <person name="Mueller R."/>
        </authorList>
    </citation>
    <scope>NUCLEOTIDE SEQUENCE [LARGE SCALE GENOMIC DNA]</scope>
    <source>
        <strain evidence="3 4">MSr11954</strain>
    </source>
</reference>
<accession>A0ABZ2M5T2</accession>
<keyword evidence="2" id="KW-0812">Transmembrane</keyword>
<dbReference type="RefSeq" id="WP_394827387.1">
    <property type="nucleotide sequence ID" value="NZ_CP089984.1"/>
</dbReference>
<evidence type="ECO:0000313" key="3">
    <source>
        <dbReference type="EMBL" id="WXB17746.1"/>
    </source>
</evidence>
<feature type="region of interest" description="Disordered" evidence="1">
    <location>
        <begin position="1"/>
        <end position="21"/>
    </location>
</feature>